<dbReference type="Proteomes" id="UP000318359">
    <property type="component" value="Unassembled WGS sequence"/>
</dbReference>
<organism evidence="2 3">
    <name type="scientific">SAR86 cluster bacterium</name>
    <dbReference type="NCBI Taxonomy" id="2030880"/>
    <lineage>
        <taxon>Bacteria</taxon>
        <taxon>Pseudomonadati</taxon>
        <taxon>Pseudomonadota</taxon>
        <taxon>Gammaproteobacteria</taxon>
        <taxon>SAR86 cluster</taxon>
    </lineage>
</organism>
<proteinExistence type="predicted"/>
<dbReference type="AlphaFoldDB" id="A0A520MBX2"/>
<name>A0A520MBX2_9GAMM</name>
<evidence type="ECO:0000256" key="1">
    <source>
        <dbReference type="SAM" id="MobiDB-lite"/>
    </source>
</evidence>
<dbReference type="EMBL" id="SHBM01000005">
    <property type="protein sequence ID" value="RZO18678.1"/>
    <property type="molecule type" value="Genomic_DNA"/>
</dbReference>
<gene>
    <name evidence="2" type="ORF">EVB00_00740</name>
</gene>
<dbReference type="Gene3D" id="1.25.40.10">
    <property type="entry name" value="Tetratricopeptide repeat domain"/>
    <property type="match status" value="1"/>
</dbReference>
<evidence type="ECO:0000313" key="3">
    <source>
        <dbReference type="Proteomes" id="UP000318359"/>
    </source>
</evidence>
<comment type="caution">
    <text evidence="2">The sequence shown here is derived from an EMBL/GenBank/DDBJ whole genome shotgun (WGS) entry which is preliminary data.</text>
</comment>
<protein>
    <recommendedName>
        <fullName evidence="4">TonB C-terminal domain-containing protein</fullName>
    </recommendedName>
</protein>
<feature type="region of interest" description="Disordered" evidence="1">
    <location>
        <begin position="1"/>
        <end position="24"/>
    </location>
</feature>
<dbReference type="Gene3D" id="3.30.1150.10">
    <property type="match status" value="1"/>
</dbReference>
<sequence length="302" mass="34391">MPGKIKNRKQSAPKYPGEEKSSLSASSKRVEDGWSFEKWIGYSGTVIVNFSIDENGDTFNQAIKYSSFGSGSSGKDFITNSIEASKKLQYPPATYLDKPISIDNYFITYRFEPAGKNDQIPLFDDNFKSYNIVDKLIGKNKLDKALKQILEAINEPIDENSYAYEYWNFLLAKIYFLQKDFDKAIESSNIFLSACDNGGWHCSDDKYKLMAIAILAESYFKQEENTNLISIAPKIKKLTYRQDRPENKGALAQANMYLGLTYLFEGQTIRGVEHLMIARRSTNNPKVLQIIDAYLDKIEKAI</sequence>
<evidence type="ECO:0000313" key="2">
    <source>
        <dbReference type="EMBL" id="RZO18678.1"/>
    </source>
</evidence>
<dbReference type="InterPro" id="IPR011990">
    <property type="entry name" value="TPR-like_helical_dom_sf"/>
</dbReference>
<evidence type="ECO:0008006" key="4">
    <source>
        <dbReference type="Google" id="ProtNLM"/>
    </source>
</evidence>
<accession>A0A520MBX2</accession>
<reference evidence="2 3" key="1">
    <citation type="submission" date="2019-02" db="EMBL/GenBank/DDBJ databases">
        <title>Prokaryotic population dynamics and viral predation in marine succession experiment using metagenomics: the confinement effect.</title>
        <authorList>
            <person name="Haro-Moreno J.M."/>
            <person name="Rodriguez-Valera F."/>
            <person name="Lopez-Perez M."/>
        </authorList>
    </citation>
    <scope>NUCLEOTIDE SEQUENCE [LARGE SCALE GENOMIC DNA]</scope>
    <source>
        <strain evidence="2">MED-G167</strain>
    </source>
</reference>
<dbReference type="SUPFAM" id="SSF74653">
    <property type="entry name" value="TolA/TonB C-terminal domain"/>
    <property type="match status" value="1"/>
</dbReference>
<feature type="compositionally biased region" description="Basic residues" evidence="1">
    <location>
        <begin position="1"/>
        <end position="11"/>
    </location>
</feature>